<organism evidence="4 5">
    <name type="scientific">Ornithinimicrobium ciconiae</name>
    <dbReference type="NCBI Taxonomy" id="2594265"/>
    <lineage>
        <taxon>Bacteria</taxon>
        <taxon>Bacillati</taxon>
        <taxon>Actinomycetota</taxon>
        <taxon>Actinomycetes</taxon>
        <taxon>Micrococcales</taxon>
        <taxon>Ornithinimicrobiaceae</taxon>
        <taxon>Ornithinimicrobium</taxon>
    </lineage>
</organism>
<dbReference type="GO" id="GO:0006457">
    <property type="term" value="P:protein folding"/>
    <property type="evidence" value="ECO:0007669"/>
    <property type="project" value="InterPro"/>
</dbReference>
<keyword evidence="3" id="KW-0472">Membrane</keyword>
<feature type="region of interest" description="Disordered" evidence="2">
    <location>
        <begin position="153"/>
        <end position="203"/>
    </location>
</feature>
<dbReference type="Pfam" id="PF01025">
    <property type="entry name" value="GrpE"/>
    <property type="match status" value="1"/>
</dbReference>
<evidence type="ECO:0000256" key="1">
    <source>
        <dbReference type="ARBA" id="ARBA00023186"/>
    </source>
</evidence>
<keyword evidence="3" id="KW-0812">Transmembrane</keyword>
<name>A0A516G789_9MICO</name>
<dbReference type="GO" id="GO:0000774">
    <property type="term" value="F:adenyl-nucleotide exchange factor activity"/>
    <property type="evidence" value="ECO:0007669"/>
    <property type="project" value="InterPro"/>
</dbReference>
<dbReference type="KEGG" id="orz:FNH13_02765"/>
<dbReference type="GO" id="GO:0051087">
    <property type="term" value="F:protein-folding chaperone binding"/>
    <property type="evidence" value="ECO:0007669"/>
    <property type="project" value="InterPro"/>
</dbReference>
<feature type="compositionally biased region" description="Pro residues" evidence="2">
    <location>
        <begin position="161"/>
        <end position="172"/>
    </location>
</feature>
<evidence type="ECO:0000313" key="5">
    <source>
        <dbReference type="Proteomes" id="UP000315395"/>
    </source>
</evidence>
<feature type="region of interest" description="Disordered" evidence="2">
    <location>
        <begin position="251"/>
        <end position="284"/>
    </location>
</feature>
<dbReference type="Proteomes" id="UP000315395">
    <property type="component" value="Chromosome"/>
</dbReference>
<dbReference type="EMBL" id="CP041616">
    <property type="protein sequence ID" value="QDO87388.1"/>
    <property type="molecule type" value="Genomic_DNA"/>
</dbReference>
<keyword evidence="3" id="KW-1133">Transmembrane helix</keyword>
<dbReference type="InterPro" id="IPR000740">
    <property type="entry name" value="GrpE"/>
</dbReference>
<sequence>MIVTFVSLMVPTASASEERLYVDVNQPHYADANELARDADLVVRGTVTATVPQTEGPMLQEAHEVNVTHTLAGRPHGTLVVVQDVGSADGAVHMEGQHLLTEGTDYVLFLVSDGPHFRTVGGAQGVFVLSRSGWISAAPAREDLDLGTLADAEMTGQAGPTPTPVVTTPPAPSSATASPTTTSPRPTSSLPPETSTSTAIDGPTATLIAPDISEQPDLPAGEDGPGSWLLTLVFFAGLALGAAATAVALARRRPPTQGREHAAPDVARPDGYTTPSGEAVSAQPSAGVPLQDQTASESAAAAVQGLIAVADLTDSPVLLAQVERSLRRAGVEVVTATEGQPFDTAWHHGVGVVPAPSPDLDLSVARVVRSGWRTADGLLRPVEVEVYRSDVP</sequence>
<keyword evidence="5" id="KW-1185">Reference proteome</keyword>
<keyword evidence="1" id="KW-0143">Chaperone</keyword>
<protein>
    <submittedName>
        <fullName evidence="4">Nucleotide exchange factor GrpE</fullName>
    </submittedName>
</protein>
<dbReference type="GO" id="GO:0042803">
    <property type="term" value="F:protein homodimerization activity"/>
    <property type="evidence" value="ECO:0007669"/>
    <property type="project" value="InterPro"/>
</dbReference>
<accession>A0A516G789</accession>
<dbReference type="Gene3D" id="2.30.22.10">
    <property type="entry name" value="Head domain of nucleotide exchange factor GrpE"/>
    <property type="match status" value="1"/>
</dbReference>
<dbReference type="AlphaFoldDB" id="A0A516G789"/>
<evidence type="ECO:0000313" key="4">
    <source>
        <dbReference type="EMBL" id="QDO87388.1"/>
    </source>
</evidence>
<dbReference type="OrthoDB" id="3207947at2"/>
<gene>
    <name evidence="4" type="ORF">FNH13_02765</name>
</gene>
<feature type="transmembrane region" description="Helical" evidence="3">
    <location>
        <begin position="228"/>
        <end position="250"/>
    </location>
</feature>
<proteinExistence type="predicted"/>
<evidence type="ECO:0000256" key="2">
    <source>
        <dbReference type="SAM" id="MobiDB-lite"/>
    </source>
</evidence>
<reference evidence="4 5" key="1">
    <citation type="submission" date="2019-07" db="EMBL/GenBank/DDBJ databases">
        <title>complete genome sequencing of Ornithinimicrobium sp. H23M54.</title>
        <authorList>
            <person name="Bae J.-W."/>
            <person name="Lee S.-Y."/>
        </authorList>
    </citation>
    <scope>NUCLEOTIDE SEQUENCE [LARGE SCALE GENOMIC DNA]</scope>
    <source>
        <strain evidence="4 5">H23M54</strain>
    </source>
</reference>
<dbReference type="InterPro" id="IPR009012">
    <property type="entry name" value="GrpE_head"/>
</dbReference>
<evidence type="ECO:0000256" key="3">
    <source>
        <dbReference type="SAM" id="Phobius"/>
    </source>
</evidence>
<dbReference type="RefSeq" id="WP_143782046.1">
    <property type="nucleotide sequence ID" value="NZ_CP041616.1"/>
</dbReference>
<feature type="compositionally biased region" description="Low complexity" evidence="2">
    <location>
        <begin position="173"/>
        <end position="199"/>
    </location>
</feature>